<gene>
    <name evidence="3" type="ORF">M0651_08965</name>
</gene>
<evidence type="ECO:0000256" key="1">
    <source>
        <dbReference type="ARBA" id="ARBA00022801"/>
    </source>
</evidence>
<dbReference type="RefSeq" id="WP_248551503.1">
    <property type="nucleotide sequence ID" value="NZ_JALPRK010000006.1"/>
</dbReference>
<dbReference type="InterPro" id="IPR041999">
    <property type="entry name" value="Sortase_D_1"/>
</dbReference>
<dbReference type="InterPro" id="IPR005754">
    <property type="entry name" value="Sortase"/>
</dbReference>
<dbReference type="NCBIfam" id="TIGR01076">
    <property type="entry name" value="sortase_fam"/>
    <property type="match status" value="1"/>
</dbReference>
<dbReference type="Pfam" id="PF04203">
    <property type="entry name" value="Sortase"/>
    <property type="match status" value="1"/>
</dbReference>
<keyword evidence="4" id="KW-1185">Reference proteome</keyword>
<evidence type="ECO:0000313" key="3">
    <source>
        <dbReference type="EMBL" id="MCK8487300.1"/>
    </source>
</evidence>
<dbReference type="InterPro" id="IPR023365">
    <property type="entry name" value="Sortase_dom-sf"/>
</dbReference>
<protein>
    <submittedName>
        <fullName evidence="3">Class D sortase</fullName>
    </submittedName>
</protein>
<dbReference type="SUPFAM" id="SSF63817">
    <property type="entry name" value="Sortase"/>
    <property type="match status" value="1"/>
</dbReference>
<evidence type="ECO:0000313" key="4">
    <source>
        <dbReference type="Proteomes" id="UP001139534"/>
    </source>
</evidence>
<dbReference type="Gene3D" id="2.40.260.10">
    <property type="entry name" value="Sortase"/>
    <property type="match status" value="1"/>
</dbReference>
<sequence length="225" mass="23929">MRGKRSLLRMAAWLVFSGSLVVLAYSTYQAVRAPMEAHQALRQWDALKRETEGGSAARAADENPLSSAIAGKLQQTGGGGSPAAPARTAADGELLGEIAFPSLDQRYAILEGTGNEPLKLGAGHYTGSPLPGEDGNSVLAGHRDTVFRNLGKLKAGDRIEVETTSGRYTYEVTGRRIVDENDSDAVQASTEPLLTLITCYPFTYVGPAPERLLLTAKLIEEAPAT</sequence>
<dbReference type="Proteomes" id="UP001139534">
    <property type="component" value="Unassembled WGS sequence"/>
</dbReference>
<dbReference type="GO" id="GO:0016787">
    <property type="term" value="F:hydrolase activity"/>
    <property type="evidence" value="ECO:0007669"/>
    <property type="project" value="UniProtKB-KW"/>
</dbReference>
<name>A0A9X1XWH3_9BACL</name>
<organism evidence="3 4">
    <name type="scientific">Paenibacillus mellifer</name>
    <dbReference type="NCBI Taxonomy" id="2937794"/>
    <lineage>
        <taxon>Bacteria</taxon>
        <taxon>Bacillati</taxon>
        <taxon>Bacillota</taxon>
        <taxon>Bacilli</taxon>
        <taxon>Bacillales</taxon>
        <taxon>Paenibacillaceae</taxon>
        <taxon>Paenibacillus</taxon>
    </lineage>
</organism>
<keyword evidence="1" id="KW-0378">Hydrolase</keyword>
<comment type="caution">
    <text evidence="3">The sequence shown here is derived from an EMBL/GenBank/DDBJ whole genome shotgun (WGS) entry which is preliminary data.</text>
</comment>
<dbReference type="EMBL" id="JALPRK010000006">
    <property type="protein sequence ID" value="MCK8487300.1"/>
    <property type="molecule type" value="Genomic_DNA"/>
</dbReference>
<reference evidence="3" key="1">
    <citation type="submission" date="2022-04" db="EMBL/GenBank/DDBJ databases">
        <authorList>
            <person name="Seo M.-J."/>
        </authorList>
    </citation>
    <scope>NUCLEOTIDE SEQUENCE</scope>
    <source>
        <strain evidence="3">MBLB2552</strain>
    </source>
</reference>
<proteinExistence type="predicted"/>
<dbReference type="CDD" id="cd05828">
    <property type="entry name" value="Sortase_D_1"/>
    <property type="match status" value="1"/>
</dbReference>
<feature type="active site" description="Proton donor/acceptor" evidence="2">
    <location>
        <position position="142"/>
    </location>
</feature>
<evidence type="ECO:0000256" key="2">
    <source>
        <dbReference type="PIRSR" id="PIRSR605754-1"/>
    </source>
</evidence>
<feature type="active site" description="Acyl-thioester intermediate" evidence="2">
    <location>
        <position position="199"/>
    </location>
</feature>
<dbReference type="AlphaFoldDB" id="A0A9X1XWH3"/>
<accession>A0A9X1XWH3</accession>